<feature type="transmembrane region" description="Helical" evidence="6">
    <location>
        <begin position="201"/>
        <end position="221"/>
    </location>
</feature>
<dbReference type="GO" id="GO:0016020">
    <property type="term" value="C:membrane"/>
    <property type="evidence" value="ECO:0007669"/>
    <property type="project" value="UniProtKB-SubCell"/>
</dbReference>
<dbReference type="PANTHER" id="PTHR21576">
    <property type="entry name" value="UNCHARACTERIZED NODULIN-LIKE PROTEIN"/>
    <property type="match status" value="1"/>
</dbReference>
<reference evidence="9" key="1">
    <citation type="submission" date="2020-07" db="EMBL/GenBank/DDBJ databases">
        <authorList>
            <person name="Lin J."/>
        </authorList>
    </citation>
    <scope>NUCLEOTIDE SEQUENCE</scope>
</reference>
<evidence type="ECO:0000256" key="5">
    <source>
        <dbReference type="SAM" id="MobiDB-lite"/>
    </source>
</evidence>
<feature type="transmembrane region" description="Helical" evidence="6">
    <location>
        <begin position="242"/>
        <end position="262"/>
    </location>
</feature>
<evidence type="ECO:0000259" key="8">
    <source>
        <dbReference type="Pfam" id="PF23262"/>
    </source>
</evidence>
<sequence>MASMRKNRHRRRREKERRREEEKRKLIRGLDGGGGEGGSRPPWVGLGAAVWVQVAAGSAYAFPLYSHALKAVLGLRQQQVAMLGVANDMGENLGLVPGCSATAWPRPRPRRRRRRLLPRLRPPLARRLPHPPRIALLAAVDRVIRRNEQQRVAHDSSSGDQHEELPCQQRHRRGILKGYAGLSAAVFTPIYSGLLDSSPTKLLLFLALGLPAVCLAMMYFIRPCTPASDDDSSQHGHFLFTQICSVFLGIYLLTTTVLSSFLSLCDAANYILISIMVLFLLAPLAIPVKMTLFPKNRKKVTVAAPSSSSENLSDQDKSAPLLAASPSGAALEDLPEADDANDVRILLAEGEGAVKRKRRPRRGEDFKFKEAVVKADFWLLFVTYFFGVGSGVTVLNNLAQIGTAAGVDNTTVLLCIFSFCNFLGRLGGGAVSEHFVSARMLPRTIWMAVTQIIMIISYLLLASPFTAALYATTASLGLCYGVQFSAMIPTASELFGLKNFGMIYNFMLLGNPLGAFLFSGLLAGYIYDKEAAKQHHDTLLFESSSLTCLGPECFRLTFLVLAGVCCLGTLLSIVLTVRIRPVYAMLYSGGSFRVPRSSGY</sequence>
<evidence type="ECO:0000256" key="3">
    <source>
        <dbReference type="ARBA" id="ARBA00022989"/>
    </source>
</evidence>
<feature type="domain" description="NFD4 C-terminal" evidence="8">
    <location>
        <begin position="369"/>
        <end position="584"/>
    </location>
</feature>
<dbReference type="InterPro" id="IPR036259">
    <property type="entry name" value="MFS_trans_sf"/>
</dbReference>
<feature type="domain" description="Nodulin-like" evidence="7">
    <location>
        <begin position="42"/>
        <end position="105"/>
    </location>
</feature>
<gene>
    <name evidence="9" type="ORF">CB5_LOCUS8169</name>
</gene>
<feature type="domain" description="Nodulin-like" evidence="7">
    <location>
        <begin position="171"/>
        <end position="288"/>
    </location>
</feature>
<feature type="transmembrane region" description="Helical" evidence="6">
    <location>
        <begin position="503"/>
        <end position="527"/>
    </location>
</feature>
<keyword evidence="4 6" id="KW-0472">Membrane</keyword>
<dbReference type="InterPro" id="IPR010658">
    <property type="entry name" value="Nodulin-like"/>
</dbReference>
<feature type="transmembrane region" description="Helical" evidence="6">
    <location>
        <begin position="467"/>
        <end position="491"/>
    </location>
</feature>
<protein>
    <recommendedName>
        <fullName evidence="10">Nodulin-like domain-containing protein</fullName>
    </recommendedName>
</protein>
<evidence type="ECO:0000256" key="2">
    <source>
        <dbReference type="ARBA" id="ARBA00022692"/>
    </source>
</evidence>
<dbReference type="PANTHER" id="PTHR21576:SF154">
    <property type="entry name" value="OS04G0502800 PROTEIN"/>
    <property type="match status" value="1"/>
</dbReference>
<feature type="region of interest" description="Disordered" evidence="5">
    <location>
        <begin position="1"/>
        <end position="39"/>
    </location>
</feature>
<organism evidence="9">
    <name type="scientific">Ananas comosus var. bracteatus</name>
    <name type="common">red pineapple</name>
    <dbReference type="NCBI Taxonomy" id="296719"/>
    <lineage>
        <taxon>Eukaryota</taxon>
        <taxon>Viridiplantae</taxon>
        <taxon>Streptophyta</taxon>
        <taxon>Embryophyta</taxon>
        <taxon>Tracheophyta</taxon>
        <taxon>Spermatophyta</taxon>
        <taxon>Magnoliopsida</taxon>
        <taxon>Liliopsida</taxon>
        <taxon>Poales</taxon>
        <taxon>Bromeliaceae</taxon>
        <taxon>Bromelioideae</taxon>
        <taxon>Ananas</taxon>
    </lineage>
</organism>
<feature type="transmembrane region" description="Helical" evidence="6">
    <location>
        <begin position="556"/>
        <end position="577"/>
    </location>
</feature>
<feature type="compositionally biased region" description="Basic residues" evidence="5">
    <location>
        <begin position="1"/>
        <end position="16"/>
    </location>
</feature>
<evidence type="ECO:0000256" key="1">
    <source>
        <dbReference type="ARBA" id="ARBA00004141"/>
    </source>
</evidence>
<feature type="transmembrane region" description="Helical" evidence="6">
    <location>
        <begin position="377"/>
        <end position="399"/>
    </location>
</feature>
<dbReference type="AlphaFoldDB" id="A0A6V7P2J6"/>
<name>A0A6V7P2J6_ANACO</name>
<evidence type="ECO:0000313" key="9">
    <source>
        <dbReference type="EMBL" id="CAD1824958.1"/>
    </source>
</evidence>
<proteinExistence type="predicted"/>
<evidence type="ECO:0000256" key="6">
    <source>
        <dbReference type="SAM" id="Phobius"/>
    </source>
</evidence>
<feature type="transmembrane region" description="Helical" evidence="6">
    <location>
        <begin position="268"/>
        <end position="288"/>
    </location>
</feature>
<evidence type="ECO:0008006" key="10">
    <source>
        <dbReference type="Google" id="ProtNLM"/>
    </source>
</evidence>
<keyword evidence="3 6" id="KW-1133">Transmembrane helix</keyword>
<dbReference type="Pfam" id="PF06813">
    <property type="entry name" value="Nodulin-like"/>
    <property type="match status" value="2"/>
</dbReference>
<dbReference type="EMBL" id="LR862144">
    <property type="protein sequence ID" value="CAD1824958.1"/>
    <property type="molecule type" value="Genomic_DNA"/>
</dbReference>
<dbReference type="SUPFAM" id="SSF103473">
    <property type="entry name" value="MFS general substrate transporter"/>
    <property type="match status" value="1"/>
</dbReference>
<accession>A0A6V7P2J6</accession>
<evidence type="ECO:0000256" key="4">
    <source>
        <dbReference type="ARBA" id="ARBA00023136"/>
    </source>
</evidence>
<evidence type="ECO:0000259" key="7">
    <source>
        <dbReference type="Pfam" id="PF06813"/>
    </source>
</evidence>
<dbReference type="Pfam" id="PF23262">
    <property type="entry name" value="NFD4_C"/>
    <property type="match status" value="1"/>
</dbReference>
<dbReference type="InterPro" id="IPR056555">
    <property type="entry name" value="NFD4_C"/>
</dbReference>
<dbReference type="Gene3D" id="1.20.1250.20">
    <property type="entry name" value="MFS general substrate transporter like domains"/>
    <property type="match status" value="1"/>
</dbReference>
<keyword evidence="2 6" id="KW-0812">Transmembrane</keyword>
<feature type="transmembrane region" description="Helical" evidence="6">
    <location>
        <begin position="411"/>
        <end position="432"/>
    </location>
</feature>
<feature type="transmembrane region" description="Helical" evidence="6">
    <location>
        <begin position="444"/>
        <end position="461"/>
    </location>
</feature>
<comment type="subcellular location">
    <subcellularLocation>
        <location evidence="1">Membrane</location>
        <topology evidence="1">Multi-pass membrane protein</topology>
    </subcellularLocation>
</comment>